<feature type="region of interest" description="Disordered" evidence="1">
    <location>
        <begin position="201"/>
        <end position="243"/>
    </location>
</feature>
<organism evidence="2 3">
    <name type="scientific">Mycolicibacterium rutilum</name>
    <name type="common">Mycobacterium rutilum</name>
    <dbReference type="NCBI Taxonomy" id="370526"/>
    <lineage>
        <taxon>Bacteria</taxon>
        <taxon>Bacillati</taxon>
        <taxon>Actinomycetota</taxon>
        <taxon>Actinomycetes</taxon>
        <taxon>Mycobacteriales</taxon>
        <taxon>Mycobacteriaceae</taxon>
        <taxon>Mycolicibacterium</taxon>
    </lineage>
</organism>
<name>A0A1H6ISV4_MYCRU</name>
<gene>
    <name evidence="2" type="ORF">SAMN04489835_0933</name>
</gene>
<reference evidence="3" key="1">
    <citation type="submission" date="2016-10" db="EMBL/GenBank/DDBJ databases">
        <authorList>
            <person name="Varghese N."/>
            <person name="Submissions S."/>
        </authorList>
    </citation>
    <scope>NUCLEOTIDE SEQUENCE [LARGE SCALE GENOMIC DNA]</scope>
    <source>
        <strain evidence="3">DSM 45405</strain>
    </source>
</reference>
<dbReference type="AlphaFoldDB" id="A0A1H6ISV4"/>
<feature type="region of interest" description="Disordered" evidence="1">
    <location>
        <begin position="260"/>
        <end position="293"/>
    </location>
</feature>
<evidence type="ECO:0000313" key="3">
    <source>
        <dbReference type="Proteomes" id="UP000182915"/>
    </source>
</evidence>
<sequence length="320" mass="28784">MAGPAVAAGATGAAGGGVAGGPSWTGGAGAPPVAGGGAIGAWPVPVVGPAAEGVWFGDGAAGVSGTGGGAGGCATGAEVRGADGCGCGIGCCAAAFAAASAIDRWNSAIWAWLVVGAVGAVVDGVEGADGAADAAGADGADGADDPDVVVSGLGGALGRAGAGAPGAAGTPVKGGELGPDVGGPSGRSVVPPGLWATGCDGPGSDVAGGPVSFSDDPSGPRGLVAGSTLDTGGSGLTASKSPVPSGPLLLLTVTMDGASGSSPRIVSAAPGFSSESSDSASPPGFSAGGVDSPAAASTTVVSFSARMAADPSSIARSFAS</sequence>
<feature type="compositionally biased region" description="Gly residues" evidence="1">
    <location>
        <begin position="175"/>
        <end position="185"/>
    </location>
</feature>
<accession>A0A1H6ISV4</accession>
<protein>
    <submittedName>
        <fullName evidence="2">Uncharacterized protein</fullName>
    </submittedName>
</protein>
<dbReference type="Proteomes" id="UP000182915">
    <property type="component" value="Chromosome I"/>
</dbReference>
<proteinExistence type="predicted"/>
<feature type="compositionally biased region" description="Low complexity" evidence="1">
    <location>
        <begin position="267"/>
        <end position="293"/>
    </location>
</feature>
<feature type="region of interest" description="Disordered" evidence="1">
    <location>
        <begin position="164"/>
        <end position="185"/>
    </location>
</feature>
<evidence type="ECO:0000256" key="1">
    <source>
        <dbReference type="SAM" id="MobiDB-lite"/>
    </source>
</evidence>
<feature type="compositionally biased region" description="Low complexity" evidence="1">
    <location>
        <begin position="225"/>
        <end position="239"/>
    </location>
</feature>
<evidence type="ECO:0000313" key="2">
    <source>
        <dbReference type="EMBL" id="SEH52367.1"/>
    </source>
</evidence>
<keyword evidence="3" id="KW-1185">Reference proteome</keyword>
<dbReference type="EMBL" id="LT629971">
    <property type="protein sequence ID" value="SEH52367.1"/>
    <property type="molecule type" value="Genomic_DNA"/>
</dbReference>